<dbReference type="SUPFAM" id="SSF47729">
    <property type="entry name" value="IHF-like DNA-binding proteins"/>
    <property type="match status" value="1"/>
</dbReference>
<evidence type="ECO:0000256" key="2">
    <source>
        <dbReference type="ARBA" id="ARBA00023125"/>
    </source>
</evidence>
<dbReference type="OrthoDB" id="7189106at2"/>
<accession>A0A2N5DMT1</accession>
<keyword evidence="5" id="KW-1185">Reference proteome</keyword>
<proteinExistence type="inferred from homology"/>
<evidence type="ECO:0008006" key="6">
    <source>
        <dbReference type="Google" id="ProtNLM"/>
    </source>
</evidence>
<comment type="caution">
    <text evidence="4">The sequence shown here is derived from an EMBL/GenBank/DDBJ whole genome shotgun (WGS) entry which is preliminary data.</text>
</comment>
<reference evidence="4 5" key="1">
    <citation type="submission" date="2017-12" db="EMBL/GenBank/DDBJ databases">
        <title>The genome sequence of Caulobacter sp. 410.</title>
        <authorList>
            <person name="Gao J."/>
            <person name="Mao X."/>
            <person name="Sun J."/>
        </authorList>
    </citation>
    <scope>NUCLEOTIDE SEQUENCE [LARGE SCALE GENOMIC DNA]</scope>
    <source>
        <strain evidence="4 5">410</strain>
    </source>
</reference>
<evidence type="ECO:0000256" key="1">
    <source>
        <dbReference type="ARBA" id="ARBA00010529"/>
    </source>
</evidence>
<dbReference type="GO" id="GO:0030527">
    <property type="term" value="F:structural constituent of chromatin"/>
    <property type="evidence" value="ECO:0007669"/>
    <property type="project" value="InterPro"/>
</dbReference>
<sequence>MGRGGGSMNSSARDSGAAPRGLSSGDERPAEEPVFDIARAFQTDVGDMLTRSLCRQIREALLEGKVVDLPGVGRFEIRDKRRYGLVNPKSGARADLGGERAVVYRPDRKLLRDLNSSRGDV</sequence>
<dbReference type="Proteomes" id="UP000234479">
    <property type="component" value="Unassembled WGS sequence"/>
</dbReference>
<evidence type="ECO:0000313" key="4">
    <source>
        <dbReference type="EMBL" id="PLR27336.1"/>
    </source>
</evidence>
<dbReference type="Gene3D" id="4.10.520.10">
    <property type="entry name" value="IHF-like DNA-binding proteins"/>
    <property type="match status" value="1"/>
</dbReference>
<dbReference type="InterPro" id="IPR000119">
    <property type="entry name" value="Hist_DNA-bd"/>
</dbReference>
<protein>
    <recommendedName>
        <fullName evidence="6">HU family DNA-binding protein</fullName>
    </recommendedName>
</protein>
<gene>
    <name evidence="4" type="ORF">SGCZBJ_08040</name>
</gene>
<evidence type="ECO:0000313" key="5">
    <source>
        <dbReference type="Proteomes" id="UP000234479"/>
    </source>
</evidence>
<evidence type="ECO:0000256" key="3">
    <source>
        <dbReference type="SAM" id="MobiDB-lite"/>
    </source>
</evidence>
<dbReference type="InterPro" id="IPR010992">
    <property type="entry name" value="IHF-like_DNA-bd_dom_sf"/>
</dbReference>
<dbReference type="AlphaFoldDB" id="A0A2N5DMT1"/>
<dbReference type="EMBL" id="PJRS01000016">
    <property type="protein sequence ID" value="PLR27336.1"/>
    <property type="molecule type" value="Genomic_DNA"/>
</dbReference>
<dbReference type="Pfam" id="PF00216">
    <property type="entry name" value="Bac_DNA_binding"/>
    <property type="match status" value="1"/>
</dbReference>
<dbReference type="GO" id="GO:0003677">
    <property type="term" value="F:DNA binding"/>
    <property type="evidence" value="ECO:0007669"/>
    <property type="project" value="UniProtKB-KW"/>
</dbReference>
<keyword evidence="2" id="KW-0238">DNA-binding</keyword>
<organism evidence="4 5">
    <name type="scientific">Caulobacter zeae</name>
    <dbReference type="NCBI Taxonomy" id="2055137"/>
    <lineage>
        <taxon>Bacteria</taxon>
        <taxon>Pseudomonadati</taxon>
        <taxon>Pseudomonadota</taxon>
        <taxon>Alphaproteobacteria</taxon>
        <taxon>Caulobacterales</taxon>
        <taxon>Caulobacteraceae</taxon>
        <taxon>Caulobacter</taxon>
    </lineage>
</organism>
<name>A0A2N5DMT1_9CAUL</name>
<comment type="similarity">
    <text evidence="1">Belongs to the bacterial histone-like protein family.</text>
</comment>
<feature type="region of interest" description="Disordered" evidence="3">
    <location>
        <begin position="1"/>
        <end position="34"/>
    </location>
</feature>